<gene>
    <name evidence="2" type="ORF">SDC9_28852</name>
</gene>
<reference evidence="2" key="1">
    <citation type="submission" date="2019-08" db="EMBL/GenBank/DDBJ databases">
        <authorList>
            <person name="Kucharzyk K."/>
            <person name="Murdoch R.W."/>
            <person name="Higgins S."/>
            <person name="Loffler F."/>
        </authorList>
    </citation>
    <scope>NUCLEOTIDE SEQUENCE</scope>
</reference>
<dbReference type="AlphaFoldDB" id="A0A644UW74"/>
<feature type="domain" description="Polysaccharide pyruvyl transferase" evidence="1">
    <location>
        <begin position="88"/>
        <end position="302"/>
    </location>
</feature>
<comment type="caution">
    <text evidence="2">The sequence shown here is derived from an EMBL/GenBank/DDBJ whole genome shotgun (WGS) entry which is preliminary data.</text>
</comment>
<dbReference type="InterPro" id="IPR007345">
    <property type="entry name" value="Polysacch_pyruvyl_Trfase"/>
</dbReference>
<accession>A0A644UW74</accession>
<evidence type="ECO:0000259" key="1">
    <source>
        <dbReference type="Pfam" id="PF04230"/>
    </source>
</evidence>
<name>A0A644UW74_9ZZZZ</name>
<dbReference type="Pfam" id="PF04230">
    <property type="entry name" value="PS_pyruv_trans"/>
    <property type="match status" value="1"/>
</dbReference>
<organism evidence="2">
    <name type="scientific">bioreactor metagenome</name>
    <dbReference type="NCBI Taxonomy" id="1076179"/>
    <lineage>
        <taxon>unclassified sequences</taxon>
        <taxon>metagenomes</taxon>
        <taxon>ecological metagenomes</taxon>
    </lineage>
</organism>
<proteinExistence type="predicted"/>
<sequence length="445" mass="51322">MKILVRSGTSPLMNFTPGQLIARNAFGGNLGNLAYQFGVYRTLINKETELLPDYYSVDRGRITLKDAEMINKKYSAYICPMANGFREGFINHLIKYTSLIENLEIPFVVAGIGVSTDIKSDGYENFPFDEHVTNFINAIRDNGTIIGVRGRITGNYLSNLGFKEKKDFMVIGCPAMFSFGNHLKIRDTKITKESLISINSGLYSSKINNFIFKTMQEFSNYYFIPQWRSELRLTYIGRPNLKQKSEVYPVDLESPAYKNNRVRAPINAQGWIDFLKKVDLSFGARLHGNIMATIAGTPSIMIVKDGRMRELADFHRLTNITENELIEFDSVLDIIENVDFNSPEKGHTDRFNNYLKFWKKNKIKTAYDEDFNLKKLPIDDLLRKNSSLPIETTSKLKKEEVKERVKEFKIAKNSWKVEINENNEIKNLLSQNNIYNKLLNYFKFN</sequence>
<dbReference type="EMBL" id="VSSQ01000169">
    <property type="protein sequence ID" value="MPL82903.1"/>
    <property type="molecule type" value="Genomic_DNA"/>
</dbReference>
<evidence type="ECO:0000313" key="2">
    <source>
        <dbReference type="EMBL" id="MPL82903.1"/>
    </source>
</evidence>
<protein>
    <recommendedName>
        <fullName evidence="1">Polysaccharide pyruvyl transferase domain-containing protein</fullName>
    </recommendedName>
</protein>